<feature type="transmembrane region" description="Helical" evidence="1">
    <location>
        <begin position="16"/>
        <end position="34"/>
    </location>
</feature>
<name>A0A2K9LPU8_9GAMM</name>
<keyword evidence="1" id="KW-1133">Transmembrane helix</keyword>
<evidence type="ECO:0000313" key="3">
    <source>
        <dbReference type="Proteomes" id="UP000235116"/>
    </source>
</evidence>
<dbReference type="Proteomes" id="UP000235116">
    <property type="component" value="Chromosome"/>
</dbReference>
<gene>
    <name evidence="2" type="ORF">Kalk_18840</name>
</gene>
<dbReference type="EMBL" id="CP022684">
    <property type="protein sequence ID" value="AUM14356.1"/>
    <property type="molecule type" value="Genomic_DNA"/>
</dbReference>
<accession>A0A2K9LPU8</accession>
<protein>
    <submittedName>
        <fullName evidence="2">Uncharacterized protein</fullName>
    </submittedName>
</protein>
<keyword evidence="1" id="KW-0812">Transmembrane</keyword>
<evidence type="ECO:0000256" key="1">
    <source>
        <dbReference type="SAM" id="Phobius"/>
    </source>
</evidence>
<keyword evidence="3" id="KW-1185">Reference proteome</keyword>
<proteinExistence type="predicted"/>
<sequence length="157" mass="17597">MKNALTNIGFVRHWTWVHWVAIGAVLFIASKEVYESQTARLRSIDNQNVQVIEENIQEFNTMAERLAQLEVLPPVQNQWKYIPAIATRYGVEVSVLGTKHSDMYDGPLQAWHGELKGRVGSVLVAALEIQQTVPTFLYQISIKNGDATLGFSVLGSE</sequence>
<dbReference type="KEGG" id="kak:Kalk_18840"/>
<reference evidence="3" key="1">
    <citation type="submission" date="2017-08" db="EMBL/GenBank/DDBJ databases">
        <title>Direct submision.</title>
        <authorList>
            <person name="Kim S.-J."/>
            <person name="Rhee S.-K."/>
        </authorList>
    </citation>
    <scope>NUCLEOTIDE SEQUENCE [LARGE SCALE GENOMIC DNA]</scope>
    <source>
        <strain evidence="3">GI5</strain>
    </source>
</reference>
<dbReference type="RefSeq" id="WP_101895730.1">
    <property type="nucleotide sequence ID" value="NZ_CP022684.1"/>
</dbReference>
<organism evidence="2 3">
    <name type="scientific">Ketobacter alkanivorans</name>
    <dbReference type="NCBI Taxonomy" id="1917421"/>
    <lineage>
        <taxon>Bacteria</taxon>
        <taxon>Pseudomonadati</taxon>
        <taxon>Pseudomonadota</taxon>
        <taxon>Gammaproteobacteria</taxon>
        <taxon>Pseudomonadales</taxon>
        <taxon>Ketobacteraceae</taxon>
        <taxon>Ketobacter</taxon>
    </lineage>
</organism>
<dbReference type="AlphaFoldDB" id="A0A2K9LPU8"/>
<keyword evidence="1" id="KW-0472">Membrane</keyword>
<dbReference type="OrthoDB" id="6987888at2"/>
<evidence type="ECO:0000313" key="2">
    <source>
        <dbReference type="EMBL" id="AUM14356.1"/>
    </source>
</evidence>